<sequence length="347" mass="37391">MRMTTSGLQQGMGAFQELDQVEVCRPFTKYAVRPSSISQIPFVLEKAFRSSIYGRPGACYIDLPGDYIQSHISNARVAAILASSLPVADPPISLSDPNSIASAVELLRGASRPLVIVGKGASYSRAEKEVLQFVERTNIPFLPTPMGKGLVPDTHPLCVAAARSKAIAEADVVLLLGARLNWILHFGSSPRFNNAVKFIQADIHPEESSGRVVPVVSLIGHIPAVLSQLLTHPDLPTHPPTSVYAQGLHQKVVDNLRKTEQLGTQKRLGMPMTYQTAFWEIKRQLPSTGVVYVSEGANTMDIARTMFDVAEPRCRVDSGTFATMGVGMGFAIAGGLIFGLLEKGSAV</sequence>
<dbReference type="CDD" id="cd07035">
    <property type="entry name" value="TPP_PYR_POX_like"/>
    <property type="match status" value="1"/>
</dbReference>
<keyword evidence="7" id="KW-0812">Transmembrane</keyword>
<dbReference type="OrthoDB" id="10006023at2759"/>
<dbReference type="InterPro" id="IPR012000">
    <property type="entry name" value="Thiamin_PyroP_enz_cen_dom"/>
</dbReference>
<evidence type="ECO:0000256" key="6">
    <source>
        <dbReference type="ARBA" id="ARBA00023239"/>
    </source>
</evidence>
<dbReference type="GO" id="GO:0030976">
    <property type="term" value="F:thiamine pyrophosphate binding"/>
    <property type="evidence" value="ECO:0007669"/>
    <property type="project" value="InterPro"/>
</dbReference>
<dbReference type="SUPFAM" id="SSF52467">
    <property type="entry name" value="DHS-like NAD/FAD-binding domain"/>
    <property type="match status" value="1"/>
</dbReference>
<evidence type="ECO:0000256" key="2">
    <source>
        <dbReference type="ARBA" id="ARBA00007812"/>
    </source>
</evidence>
<evidence type="ECO:0000256" key="3">
    <source>
        <dbReference type="ARBA" id="ARBA00022723"/>
    </source>
</evidence>
<evidence type="ECO:0000256" key="1">
    <source>
        <dbReference type="ARBA" id="ARBA00001964"/>
    </source>
</evidence>
<dbReference type="AlphaFoldDB" id="A0A433D5I7"/>
<feature type="domain" description="Thiamine pyrophosphate enzyme central" evidence="8">
    <location>
        <begin position="100"/>
        <end position="229"/>
    </location>
</feature>
<evidence type="ECO:0000256" key="4">
    <source>
        <dbReference type="ARBA" id="ARBA00022842"/>
    </source>
</evidence>
<evidence type="ECO:0000256" key="7">
    <source>
        <dbReference type="SAM" id="Phobius"/>
    </source>
</evidence>
<accession>A0A433D5I7</accession>
<dbReference type="Gene3D" id="3.40.50.1220">
    <property type="entry name" value="TPP-binding domain"/>
    <property type="match status" value="1"/>
</dbReference>
<dbReference type="Gene3D" id="3.40.50.970">
    <property type="match status" value="2"/>
</dbReference>
<dbReference type="GO" id="GO:0016830">
    <property type="term" value="F:carbon-carbon lyase activity"/>
    <property type="evidence" value="ECO:0007669"/>
    <property type="project" value="UniProtKB-ARBA"/>
</dbReference>
<keyword evidence="4" id="KW-0460">Magnesium</keyword>
<dbReference type="InterPro" id="IPR029035">
    <property type="entry name" value="DHS-like_NAD/FAD-binding_dom"/>
</dbReference>
<dbReference type="GO" id="GO:0000287">
    <property type="term" value="F:magnesium ion binding"/>
    <property type="evidence" value="ECO:0007669"/>
    <property type="project" value="InterPro"/>
</dbReference>
<keyword evidence="7" id="KW-0472">Membrane</keyword>
<reference evidence="9 10" key="1">
    <citation type="journal article" date="2018" name="New Phytol.">
        <title>Phylogenomics of Endogonaceae and evolution of mycorrhizas within Mucoromycota.</title>
        <authorList>
            <person name="Chang Y."/>
            <person name="Desiro A."/>
            <person name="Na H."/>
            <person name="Sandor L."/>
            <person name="Lipzen A."/>
            <person name="Clum A."/>
            <person name="Barry K."/>
            <person name="Grigoriev I.V."/>
            <person name="Martin F.M."/>
            <person name="Stajich J.E."/>
            <person name="Smith M.E."/>
            <person name="Bonito G."/>
            <person name="Spatafora J.W."/>
        </authorList>
    </citation>
    <scope>NUCLEOTIDE SEQUENCE [LARGE SCALE GENOMIC DNA]</scope>
    <source>
        <strain evidence="9 10">GMNB39</strain>
    </source>
</reference>
<keyword evidence="7" id="KW-1133">Transmembrane helix</keyword>
<organism evidence="9 10">
    <name type="scientific">Jimgerdemannia flammicorona</name>
    <dbReference type="NCBI Taxonomy" id="994334"/>
    <lineage>
        <taxon>Eukaryota</taxon>
        <taxon>Fungi</taxon>
        <taxon>Fungi incertae sedis</taxon>
        <taxon>Mucoromycota</taxon>
        <taxon>Mucoromycotina</taxon>
        <taxon>Endogonomycetes</taxon>
        <taxon>Endogonales</taxon>
        <taxon>Endogonaceae</taxon>
        <taxon>Jimgerdemannia</taxon>
    </lineage>
</organism>
<dbReference type="EMBL" id="RBNI01006311">
    <property type="protein sequence ID" value="RUP46117.1"/>
    <property type="molecule type" value="Genomic_DNA"/>
</dbReference>
<evidence type="ECO:0000259" key="8">
    <source>
        <dbReference type="Pfam" id="PF00205"/>
    </source>
</evidence>
<evidence type="ECO:0000256" key="5">
    <source>
        <dbReference type="ARBA" id="ARBA00023052"/>
    </source>
</evidence>
<gene>
    <name evidence="9" type="ORF">BC936DRAFT_147336</name>
</gene>
<dbReference type="PANTHER" id="PTHR43710:SF2">
    <property type="entry name" value="2-HYDROXYACYL-COA LYASE 1"/>
    <property type="match status" value="1"/>
</dbReference>
<dbReference type="SUPFAM" id="SSF52518">
    <property type="entry name" value="Thiamin diphosphate-binding fold (THDP-binding)"/>
    <property type="match status" value="2"/>
</dbReference>
<keyword evidence="3" id="KW-0479">Metal-binding</keyword>
<protein>
    <recommendedName>
        <fullName evidence="8">Thiamine pyrophosphate enzyme central domain-containing protein</fullName>
    </recommendedName>
</protein>
<dbReference type="InterPro" id="IPR045025">
    <property type="entry name" value="HACL1-like"/>
</dbReference>
<dbReference type="Pfam" id="PF00205">
    <property type="entry name" value="TPP_enzyme_M"/>
    <property type="match status" value="1"/>
</dbReference>
<comment type="caution">
    <text evidence="9">The sequence shown here is derived from an EMBL/GenBank/DDBJ whole genome shotgun (WGS) entry which is preliminary data.</text>
</comment>
<comment type="similarity">
    <text evidence="2">Belongs to the TPP enzyme family.</text>
</comment>
<dbReference type="Proteomes" id="UP000268093">
    <property type="component" value="Unassembled WGS sequence"/>
</dbReference>
<dbReference type="FunFam" id="3.40.50.1220:FF:000006">
    <property type="entry name" value="2-hydroxyacyl-CoA lyase 1"/>
    <property type="match status" value="1"/>
</dbReference>
<name>A0A433D5I7_9FUNG</name>
<dbReference type="InterPro" id="IPR029061">
    <property type="entry name" value="THDP-binding"/>
</dbReference>
<keyword evidence="6" id="KW-0456">Lyase</keyword>
<comment type="cofactor">
    <cofactor evidence="1">
        <name>thiamine diphosphate</name>
        <dbReference type="ChEBI" id="CHEBI:58937"/>
    </cofactor>
</comment>
<dbReference type="GO" id="GO:0001561">
    <property type="term" value="P:fatty acid alpha-oxidation"/>
    <property type="evidence" value="ECO:0007669"/>
    <property type="project" value="TreeGrafter"/>
</dbReference>
<keyword evidence="10" id="KW-1185">Reference proteome</keyword>
<dbReference type="PANTHER" id="PTHR43710">
    <property type="entry name" value="2-HYDROXYACYL-COA LYASE"/>
    <property type="match status" value="1"/>
</dbReference>
<feature type="transmembrane region" description="Helical" evidence="7">
    <location>
        <begin position="321"/>
        <end position="341"/>
    </location>
</feature>
<proteinExistence type="inferred from homology"/>
<evidence type="ECO:0000313" key="10">
    <source>
        <dbReference type="Proteomes" id="UP000268093"/>
    </source>
</evidence>
<keyword evidence="5" id="KW-0786">Thiamine pyrophosphate</keyword>
<evidence type="ECO:0000313" key="9">
    <source>
        <dbReference type="EMBL" id="RUP46117.1"/>
    </source>
</evidence>
<dbReference type="GO" id="GO:0005777">
    <property type="term" value="C:peroxisome"/>
    <property type="evidence" value="ECO:0007669"/>
    <property type="project" value="TreeGrafter"/>
</dbReference>